<dbReference type="Proteomes" id="UP000015530">
    <property type="component" value="Unassembled WGS sequence"/>
</dbReference>
<accession>T0K2Q9</accession>
<evidence type="ECO:0000313" key="1">
    <source>
        <dbReference type="EMBL" id="EQB49902.1"/>
    </source>
</evidence>
<proteinExistence type="predicted"/>
<evidence type="ECO:0000313" key="2">
    <source>
        <dbReference type="Proteomes" id="UP000015530"/>
    </source>
</evidence>
<reference evidence="2" key="1">
    <citation type="journal article" date="2013" name="Mol. Plant Microbe Interact.">
        <title>Global aspects of pacC regulation of pathogenicity genes in Colletotrichum gloeosporioides as revealed by transcriptome analysis.</title>
        <authorList>
            <person name="Alkan N."/>
            <person name="Meng X."/>
            <person name="Friedlander G."/>
            <person name="Reuveni E."/>
            <person name="Sukno S."/>
            <person name="Sherman A."/>
            <person name="Thon M."/>
            <person name="Fluhr R."/>
            <person name="Prusky D."/>
        </authorList>
    </citation>
    <scope>NUCLEOTIDE SEQUENCE [LARGE SCALE GENOMIC DNA]</scope>
    <source>
        <strain evidence="2">Cg-14</strain>
    </source>
</reference>
<dbReference type="eggNOG" id="ENOG502S7JQ">
    <property type="taxonomic scope" value="Eukaryota"/>
</dbReference>
<dbReference type="EMBL" id="AMYD01002200">
    <property type="protein sequence ID" value="EQB49902.1"/>
    <property type="molecule type" value="Genomic_DNA"/>
</dbReference>
<dbReference type="AlphaFoldDB" id="T0K2Q9"/>
<comment type="caution">
    <text evidence="1">The sequence shown here is derived from an EMBL/GenBank/DDBJ whole genome shotgun (WGS) entry which is preliminary data.</text>
</comment>
<dbReference type="OMA" id="QLGAQWW"/>
<organism evidence="1 2">
    <name type="scientific">Colletotrichum gloeosporioides (strain Cg-14)</name>
    <name type="common">Anthracnose fungus</name>
    <name type="synonym">Glomerella cingulata</name>
    <dbReference type="NCBI Taxonomy" id="1237896"/>
    <lineage>
        <taxon>Eukaryota</taxon>
        <taxon>Fungi</taxon>
        <taxon>Dikarya</taxon>
        <taxon>Ascomycota</taxon>
        <taxon>Pezizomycotina</taxon>
        <taxon>Sordariomycetes</taxon>
        <taxon>Hypocreomycetidae</taxon>
        <taxon>Glomerellales</taxon>
        <taxon>Glomerellaceae</taxon>
        <taxon>Colletotrichum</taxon>
        <taxon>Colletotrichum gloeosporioides species complex</taxon>
    </lineage>
</organism>
<dbReference type="OrthoDB" id="4487429at2759"/>
<gene>
    <name evidence="1" type="ORF">CGLO_10723</name>
</gene>
<dbReference type="HOGENOM" id="CLU_1115673_0_0_1"/>
<name>T0K2Q9_COLGC</name>
<protein>
    <submittedName>
        <fullName evidence="1">Uncharacterized protein</fullName>
    </submittedName>
</protein>
<sequence length="265" mass="30724">MADDDLEICDDITDPQYQHPPHPMRSNILSGGPGYLVSHPSLGGIVISTPSSIDLQHLNLPRTHDTNLTSFSKSEEDDLAQRMLLLGGHWYPSWATYARHQERFANGTVYDFHMPPDVYVGYPSSGGVWVARYVPDRDHFRHGQKFSLPQRPPEWNRVMHRVLTMDEKCEALKAFGATFYAQIEDCVDLPKSVEEGREEFQRYERSLEDMDDGDYQRRWFMRFHGLDRGEDVESKATESGTRPPDRGIKIQYIQTRCGKTEWEWE</sequence>